<protein>
    <submittedName>
        <fullName evidence="2">Uncharacterized protein</fullName>
    </submittedName>
</protein>
<proteinExistence type="predicted"/>
<dbReference type="AlphaFoldDB" id="A0AAV4TJZ4"/>
<sequence>MDIEKIKRATELVMKLVLILCYYIERLRERAATIGFEFERLIDSGRPPRPLFQNERDERVCRAECARTSDNVLERERRESLRSTEKGMEGRLIDSGRPPFQKGEAVRLCSTECARNPDNLLEREWRESLRSAWRRGGEHILPAAVSK</sequence>
<accession>A0AAV4TJZ4</accession>
<gene>
    <name evidence="2" type="ORF">CEXT_25011</name>
</gene>
<evidence type="ECO:0000313" key="2">
    <source>
        <dbReference type="EMBL" id="GIY46049.1"/>
    </source>
</evidence>
<evidence type="ECO:0000313" key="3">
    <source>
        <dbReference type="Proteomes" id="UP001054945"/>
    </source>
</evidence>
<feature type="compositionally biased region" description="Basic and acidic residues" evidence="1">
    <location>
        <begin position="76"/>
        <end position="94"/>
    </location>
</feature>
<dbReference type="EMBL" id="BPLR01011361">
    <property type="protein sequence ID" value="GIY46049.1"/>
    <property type="molecule type" value="Genomic_DNA"/>
</dbReference>
<feature type="region of interest" description="Disordered" evidence="1">
    <location>
        <begin position="76"/>
        <end position="99"/>
    </location>
</feature>
<name>A0AAV4TJZ4_CAEEX</name>
<evidence type="ECO:0000256" key="1">
    <source>
        <dbReference type="SAM" id="MobiDB-lite"/>
    </source>
</evidence>
<organism evidence="2 3">
    <name type="scientific">Caerostris extrusa</name>
    <name type="common">Bark spider</name>
    <name type="synonym">Caerostris bankana</name>
    <dbReference type="NCBI Taxonomy" id="172846"/>
    <lineage>
        <taxon>Eukaryota</taxon>
        <taxon>Metazoa</taxon>
        <taxon>Ecdysozoa</taxon>
        <taxon>Arthropoda</taxon>
        <taxon>Chelicerata</taxon>
        <taxon>Arachnida</taxon>
        <taxon>Araneae</taxon>
        <taxon>Araneomorphae</taxon>
        <taxon>Entelegynae</taxon>
        <taxon>Araneoidea</taxon>
        <taxon>Araneidae</taxon>
        <taxon>Caerostris</taxon>
    </lineage>
</organism>
<keyword evidence="3" id="KW-1185">Reference proteome</keyword>
<dbReference type="Proteomes" id="UP001054945">
    <property type="component" value="Unassembled WGS sequence"/>
</dbReference>
<reference evidence="2 3" key="1">
    <citation type="submission" date="2021-06" db="EMBL/GenBank/DDBJ databases">
        <title>Caerostris extrusa draft genome.</title>
        <authorList>
            <person name="Kono N."/>
            <person name="Arakawa K."/>
        </authorList>
    </citation>
    <scope>NUCLEOTIDE SEQUENCE [LARGE SCALE GENOMIC DNA]</scope>
</reference>
<comment type="caution">
    <text evidence="2">The sequence shown here is derived from an EMBL/GenBank/DDBJ whole genome shotgun (WGS) entry which is preliminary data.</text>
</comment>